<organism evidence="1 2">
    <name type="scientific">Mythimna separata</name>
    <name type="common">Oriental armyworm</name>
    <name type="synonym">Pseudaletia separata</name>
    <dbReference type="NCBI Taxonomy" id="271217"/>
    <lineage>
        <taxon>Eukaryota</taxon>
        <taxon>Metazoa</taxon>
        <taxon>Ecdysozoa</taxon>
        <taxon>Arthropoda</taxon>
        <taxon>Hexapoda</taxon>
        <taxon>Insecta</taxon>
        <taxon>Pterygota</taxon>
        <taxon>Neoptera</taxon>
        <taxon>Endopterygota</taxon>
        <taxon>Lepidoptera</taxon>
        <taxon>Glossata</taxon>
        <taxon>Ditrysia</taxon>
        <taxon>Noctuoidea</taxon>
        <taxon>Noctuidae</taxon>
        <taxon>Noctuinae</taxon>
        <taxon>Hadenini</taxon>
        <taxon>Mythimna</taxon>
    </lineage>
</organism>
<keyword evidence="2" id="KW-1185">Reference proteome</keyword>
<protein>
    <submittedName>
        <fullName evidence="1">Uncharacterized protein</fullName>
    </submittedName>
</protein>
<sequence length="219" mass="25298">MIQLPKTVIDPKKTEHLCKCRPVCKSRRREWKGEIQDTSAELLLERQPPPSCFRRWPMEIYPNGPCPLFGRTRQVTVNERFKLHKPNVVRICQAPIEDSAETPYVQYAHMAQDVATQGAHEPQHLDHKLNVVRICQAPIEDSAETPYVQYAHMAQDVGAWGAVRACCAFCQCGACCPCGIREYVMHDAERAARRRSDMRSFDKRVKTDHQIMRIMYDKM</sequence>
<evidence type="ECO:0000313" key="2">
    <source>
        <dbReference type="Proteomes" id="UP001231518"/>
    </source>
</evidence>
<dbReference type="EMBL" id="JARGEI010000006">
    <property type="protein sequence ID" value="KAJ8730420.1"/>
    <property type="molecule type" value="Genomic_DNA"/>
</dbReference>
<gene>
    <name evidence="1" type="ORF">PYW07_017458</name>
</gene>
<accession>A0AAD7YWP2</accession>
<proteinExistence type="predicted"/>
<reference evidence="1" key="1">
    <citation type="submission" date="2023-03" db="EMBL/GenBank/DDBJ databases">
        <title>Chromosome-level genomes of two armyworms, Mythimna separata and Mythimna loreyi, provide insights into the biosynthesis and reception of sex pheromones.</title>
        <authorList>
            <person name="Zhao H."/>
        </authorList>
    </citation>
    <scope>NUCLEOTIDE SEQUENCE</scope>
    <source>
        <strain evidence="1">BeijingLab</strain>
        <tissue evidence="1">Pupa</tissue>
    </source>
</reference>
<dbReference type="AlphaFoldDB" id="A0AAD7YWP2"/>
<dbReference type="Proteomes" id="UP001231518">
    <property type="component" value="Chromosome 9"/>
</dbReference>
<evidence type="ECO:0000313" key="1">
    <source>
        <dbReference type="EMBL" id="KAJ8730420.1"/>
    </source>
</evidence>
<comment type="caution">
    <text evidence="1">The sequence shown here is derived from an EMBL/GenBank/DDBJ whole genome shotgun (WGS) entry which is preliminary data.</text>
</comment>
<name>A0AAD7YWP2_MYTSE</name>